<proteinExistence type="predicted"/>
<name>A0AAD4RYU0_9MAGN</name>
<keyword evidence="2" id="KW-1185">Reference proteome</keyword>
<dbReference type="EMBL" id="JAJJMB010016658">
    <property type="protein sequence ID" value="KAI3845601.1"/>
    <property type="molecule type" value="Genomic_DNA"/>
</dbReference>
<reference evidence="1" key="1">
    <citation type="submission" date="2022-04" db="EMBL/GenBank/DDBJ databases">
        <title>A functionally conserved STORR gene fusion in Papaver species that diverged 16.8 million years ago.</title>
        <authorList>
            <person name="Catania T."/>
        </authorList>
    </citation>
    <scope>NUCLEOTIDE SEQUENCE</scope>
    <source>
        <strain evidence="1">S-188037</strain>
    </source>
</reference>
<comment type="caution">
    <text evidence="1">The sequence shown here is derived from an EMBL/GenBank/DDBJ whole genome shotgun (WGS) entry which is preliminary data.</text>
</comment>
<evidence type="ECO:0000313" key="1">
    <source>
        <dbReference type="EMBL" id="KAI3845601.1"/>
    </source>
</evidence>
<gene>
    <name evidence="1" type="ORF">MKW98_031223</name>
</gene>
<protein>
    <submittedName>
        <fullName evidence="1">Uncharacterized protein</fullName>
    </submittedName>
</protein>
<organism evidence="1 2">
    <name type="scientific">Papaver atlanticum</name>
    <dbReference type="NCBI Taxonomy" id="357466"/>
    <lineage>
        <taxon>Eukaryota</taxon>
        <taxon>Viridiplantae</taxon>
        <taxon>Streptophyta</taxon>
        <taxon>Embryophyta</taxon>
        <taxon>Tracheophyta</taxon>
        <taxon>Spermatophyta</taxon>
        <taxon>Magnoliopsida</taxon>
        <taxon>Ranunculales</taxon>
        <taxon>Papaveraceae</taxon>
        <taxon>Papaveroideae</taxon>
        <taxon>Papaver</taxon>
    </lineage>
</organism>
<evidence type="ECO:0000313" key="2">
    <source>
        <dbReference type="Proteomes" id="UP001202328"/>
    </source>
</evidence>
<dbReference type="Proteomes" id="UP001202328">
    <property type="component" value="Unassembled WGS sequence"/>
</dbReference>
<sequence>MMSIKLLQHWRPRLIFVAQIANQYGNNIFCHALLEMLYFNKEPSSVMKKQHDLVLREQTGFGSAAEDGILNVWDHEKGENSMKAQVFN</sequence>
<dbReference type="AlphaFoldDB" id="A0AAD4RYU0"/>
<accession>A0AAD4RYU0</accession>